<organism evidence="1 2">
    <name type="scientific">Gracilariopsis chorda</name>
    <dbReference type="NCBI Taxonomy" id="448386"/>
    <lineage>
        <taxon>Eukaryota</taxon>
        <taxon>Rhodophyta</taxon>
        <taxon>Florideophyceae</taxon>
        <taxon>Rhodymeniophycidae</taxon>
        <taxon>Gracilariales</taxon>
        <taxon>Gracilariaceae</taxon>
        <taxon>Gracilariopsis</taxon>
    </lineage>
</organism>
<reference evidence="1 2" key="1">
    <citation type="journal article" date="2018" name="Mol. Biol. Evol.">
        <title>Analysis of the draft genome of the red seaweed Gracilariopsis chorda provides insights into genome size evolution in Rhodophyta.</title>
        <authorList>
            <person name="Lee J."/>
            <person name="Yang E.C."/>
            <person name="Graf L."/>
            <person name="Yang J.H."/>
            <person name="Qiu H."/>
            <person name="Zel Zion U."/>
            <person name="Chan C.X."/>
            <person name="Stephens T.G."/>
            <person name="Weber A.P.M."/>
            <person name="Boo G.H."/>
            <person name="Boo S.M."/>
            <person name="Kim K.M."/>
            <person name="Shin Y."/>
            <person name="Jung M."/>
            <person name="Lee S.J."/>
            <person name="Yim H.S."/>
            <person name="Lee J.H."/>
            <person name="Bhattacharya D."/>
            <person name="Yoon H.S."/>
        </authorList>
    </citation>
    <scope>NUCLEOTIDE SEQUENCE [LARGE SCALE GENOMIC DNA]</scope>
    <source>
        <strain evidence="1 2">SKKU-2015</strain>
        <tissue evidence="1">Whole body</tissue>
    </source>
</reference>
<dbReference type="EMBL" id="NBIV01000049">
    <property type="protein sequence ID" value="PXF45933.1"/>
    <property type="molecule type" value="Genomic_DNA"/>
</dbReference>
<evidence type="ECO:0000313" key="1">
    <source>
        <dbReference type="EMBL" id="PXF45933.1"/>
    </source>
</evidence>
<accession>A0A2V3IUY9</accession>
<keyword evidence="2" id="KW-1185">Reference proteome</keyword>
<dbReference type="AlphaFoldDB" id="A0A2V3IUY9"/>
<dbReference type="Proteomes" id="UP000247409">
    <property type="component" value="Unassembled WGS sequence"/>
</dbReference>
<evidence type="ECO:0000313" key="2">
    <source>
        <dbReference type="Proteomes" id="UP000247409"/>
    </source>
</evidence>
<name>A0A2V3IUY9_9FLOR</name>
<sequence>MHDLRRLLWVKEILEFVAWITSETRVKTKPRLRIKDAIDKYNQNLCSEEPAQQSSSIEEVAIVEDEGDAIVCGLDGLDFIPPLSARAIMLRKPAKTRLASIESTLQAYVRCCIVVLSVV</sequence>
<proteinExistence type="predicted"/>
<gene>
    <name evidence="1" type="ORF">BWQ96_04294</name>
</gene>
<comment type="caution">
    <text evidence="1">The sequence shown here is derived from an EMBL/GenBank/DDBJ whole genome shotgun (WGS) entry which is preliminary data.</text>
</comment>
<protein>
    <submittedName>
        <fullName evidence="1">Uncharacterized protein</fullName>
    </submittedName>
</protein>